<keyword evidence="2" id="KW-0233">DNA recombination</keyword>
<evidence type="ECO:0000256" key="1">
    <source>
        <dbReference type="ARBA" id="ARBA00023125"/>
    </source>
</evidence>
<gene>
    <name evidence="5" type="ORF">ALEPTO_LOCUS12325</name>
</gene>
<evidence type="ECO:0000256" key="2">
    <source>
        <dbReference type="ARBA" id="ARBA00023172"/>
    </source>
</evidence>
<dbReference type="GO" id="GO:0015074">
    <property type="term" value="P:DNA integration"/>
    <property type="evidence" value="ECO:0007669"/>
    <property type="project" value="InterPro"/>
</dbReference>
<reference evidence="5" key="1">
    <citation type="submission" date="2021-06" db="EMBL/GenBank/DDBJ databases">
        <authorList>
            <person name="Kallberg Y."/>
            <person name="Tangrot J."/>
            <person name="Rosling A."/>
        </authorList>
    </citation>
    <scope>NUCLEOTIDE SEQUENCE</scope>
    <source>
        <strain evidence="5">FL130A</strain>
    </source>
</reference>
<evidence type="ECO:0000313" key="5">
    <source>
        <dbReference type="EMBL" id="CAG8722995.1"/>
    </source>
</evidence>
<dbReference type="Pfam" id="PF00589">
    <property type="entry name" value="Phage_integrase"/>
    <property type="match status" value="1"/>
</dbReference>
<keyword evidence="6" id="KW-1185">Reference proteome</keyword>
<name>A0A9N9I769_9GLOM</name>
<feature type="coiled-coil region" evidence="3">
    <location>
        <begin position="256"/>
        <end position="283"/>
    </location>
</feature>
<dbReference type="PANTHER" id="PTHR30349">
    <property type="entry name" value="PHAGE INTEGRASE-RELATED"/>
    <property type="match status" value="1"/>
</dbReference>
<organism evidence="5 6">
    <name type="scientific">Ambispora leptoticha</name>
    <dbReference type="NCBI Taxonomy" id="144679"/>
    <lineage>
        <taxon>Eukaryota</taxon>
        <taxon>Fungi</taxon>
        <taxon>Fungi incertae sedis</taxon>
        <taxon>Mucoromycota</taxon>
        <taxon>Glomeromycotina</taxon>
        <taxon>Glomeromycetes</taxon>
        <taxon>Archaeosporales</taxon>
        <taxon>Ambisporaceae</taxon>
        <taxon>Ambispora</taxon>
    </lineage>
</organism>
<dbReference type="GO" id="GO:0003677">
    <property type="term" value="F:DNA binding"/>
    <property type="evidence" value="ECO:0007669"/>
    <property type="project" value="UniProtKB-KW"/>
</dbReference>
<evidence type="ECO:0000259" key="4">
    <source>
        <dbReference type="PROSITE" id="PS51898"/>
    </source>
</evidence>
<proteinExistence type="predicted"/>
<dbReference type="SUPFAM" id="SSF56349">
    <property type="entry name" value="DNA breaking-rejoining enzymes"/>
    <property type="match status" value="1"/>
</dbReference>
<keyword evidence="3" id="KW-0175">Coiled coil</keyword>
<dbReference type="AlphaFoldDB" id="A0A9N9I769"/>
<dbReference type="InterPro" id="IPR011010">
    <property type="entry name" value="DNA_brk_join_enz"/>
</dbReference>
<dbReference type="InterPro" id="IPR050090">
    <property type="entry name" value="Tyrosine_recombinase_XerCD"/>
</dbReference>
<evidence type="ECO:0000313" key="6">
    <source>
        <dbReference type="Proteomes" id="UP000789508"/>
    </source>
</evidence>
<dbReference type="Proteomes" id="UP000789508">
    <property type="component" value="Unassembled WGS sequence"/>
</dbReference>
<keyword evidence="1" id="KW-0238">DNA-binding</keyword>
<feature type="non-terminal residue" evidence="5">
    <location>
        <position position="335"/>
    </location>
</feature>
<dbReference type="EMBL" id="CAJVPS010027011">
    <property type="protein sequence ID" value="CAG8722995.1"/>
    <property type="molecule type" value="Genomic_DNA"/>
</dbReference>
<accession>A0A9N9I769</accession>
<dbReference type="InterPro" id="IPR013762">
    <property type="entry name" value="Integrase-like_cat_sf"/>
</dbReference>
<sequence>SAETYAVKYFLQKLFLIPTSDNLDPDKVSVDWEKVKQLLPKVQAKYFTTINELELARLKAVKVEISHKTYERNNLILDLLFYSGVRISELVNIRHHYLFPSQRANERGNSNQPLPTEYIRQIIQQRTLKAGIRKRITPHTFRRSFATHLHNRGTHLTTIQKLLGHTRLETTIGYIHNDFEYLYQDYTTGYFQQNYLQRKGVVKNGGEEMVVKSPQVVKKENKMVVKNESLQPIILQPETSLQLPKCSRCPEIENSISNFANLYQQEQEKVKDLLKKIRELEKPTQNQTNSLSMPNLYALINKHKNYQNRQHFYSEKDRKEREFLKSLLDKLWSFA</sequence>
<dbReference type="PROSITE" id="PS51898">
    <property type="entry name" value="TYR_RECOMBINASE"/>
    <property type="match status" value="1"/>
</dbReference>
<dbReference type="Gene3D" id="1.10.443.10">
    <property type="entry name" value="Intergrase catalytic core"/>
    <property type="match status" value="1"/>
</dbReference>
<evidence type="ECO:0000256" key="3">
    <source>
        <dbReference type="SAM" id="Coils"/>
    </source>
</evidence>
<dbReference type="OrthoDB" id="2437342at2759"/>
<feature type="domain" description="Tyr recombinase" evidence="4">
    <location>
        <begin position="42"/>
        <end position="187"/>
    </location>
</feature>
<feature type="non-terminal residue" evidence="5">
    <location>
        <position position="1"/>
    </location>
</feature>
<dbReference type="InterPro" id="IPR002104">
    <property type="entry name" value="Integrase_catalytic"/>
</dbReference>
<comment type="caution">
    <text evidence="5">The sequence shown here is derived from an EMBL/GenBank/DDBJ whole genome shotgun (WGS) entry which is preliminary data.</text>
</comment>
<dbReference type="PANTHER" id="PTHR30349:SF41">
    <property type="entry name" value="INTEGRASE_RECOMBINASE PROTEIN MJ0367-RELATED"/>
    <property type="match status" value="1"/>
</dbReference>
<protein>
    <submittedName>
        <fullName evidence="5">3301_t:CDS:1</fullName>
    </submittedName>
</protein>
<dbReference type="GO" id="GO:0006310">
    <property type="term" value="P:DNA recombination"/>
    <property type="evidence" value="ECO:0007669"/>
    <property type="project" value="UniProtKB-KW"/>
</dbReference>